<dbReference type="Proteomes" id="UP001218188">
    <property type="component" value="Unassembled WGS sequence"/>
</dbReference>
<proteinExistence type="predicted"/>
<accession>A0AAD6X4S4</accession>
<sequence>MHSESTALKCSLVLLSALDFPVTTLSQALWRRCPPQRRNDFLFNHLRTGSMAHSNSPVFPFGISRGCGSLPTPKCRSIGRSSRAISQTFPRAEVREI</sequence>
<feature type="chain" id="PRO_5041898085" description="Secreted protein" evidence="1">
    <location>
        <begin position="27"/>
        <end position="97"/>
    </location>
</feature>
<feature type="signal peptide" evidence="1">
    <location>
        <begin position="1"/>
        <end position="26"/>
    </location>
</feature>
<comment type="caution">
    <text evidence="2">The sequence shown here is derived from an EMBL/GenBank/DDBJ whole genome shotgun (WGS) entry which is preliminary data.</text>
</comment>
<keyword evidence="3" id="KW-1185">Reference proteome</keyword>
<gene>
    <name evidence="2" type="ORF">C8F04DRAFT_1108018</name>
</gene>
<organism evidence="2 3">
    <name type="scientific">Mycena alexandri</name>
    <dbReference type="NCBI Taxonomy" id="1745969"/>
    <lineage>
        <taxon>Eukaryota</taxon>
        <taxon>Fungi</taxon>
        <taxon>Dikarya</taxon>
        <taxon>Basidiomycota</taxon>
        <taxon>Agaricomycotina</taxon>
        <taxon>Agaricomycetes</taxon>
        <taxon>Agaricomycetidae</taxon>
        <taxon>Agaricales</taxon>
        <taxon>Marasmiineae</taxon>
        <taxon>Mycenaceae</taxon>
        <taxon>Mycena</taxon>
    </lineage>
</organism>
<protein>
    <recommendedName>
        <fullName evidence="4">Secreted protein</fullName>
    </recommendedName>
</protein>
<evidence type="ECO:0000313" key="3">
    <source>
        <dbReference type="Proteomes" id="UP001218188"/>
    </source>
</evidence>
<evidence type="ECO:0008006" key="4">
    <source>
        <dbReference type="Google" id="ProtNLM"/>
    </source>
</evidence>
<dbReference type="AlphaFoldDB" id="A0AAD6X4S4"/>
<evidence type="ECO:0000256" key="1">
    <source>
        <dbReference type="SAM" id="SignalP"/>
    </source>
</evidence>
<name>A0AAD6X4S4_9AGAR</name>
<keyword evidence="1" id="KW-0732">Signal</keyword>
<dbReference type="EMBL" id="JARJCM010000075">
    <property type="protein sequence ID" value="KAJ7032154.1"/>
    <property type="molecule type" value="Genomic_DNA"/>
</dbReference>
<reference evidence="2" key="1">
    <citation type="submission" date="2023-03" db="EMBL/GenBank/DDBJ databases">
        <title>Massive genome expansion in bonnet fungi (Mycena s.s.) driven by repeated elements and novel gene families across ecological guilds.</title>
        <authorList>
            <consortium name="Lawrence Berkeley National Laboratory"/>
            <person name="Harder C.B."/>
            <person name="Miyauchi S."/>
            <person name="Viragh M."/>
            <person name="Kuo A."/>
            <person name="Thoen E."/>
            <person name="Andreopoulos B."/>
            <person name="Lu D."/>
            <person name="Skrede I."/>
            <person name="Drula E."/>
            <person name="Henrissat B."/>
            <person name="Morin E."/>
            <person name="Kohler A."/>
            <person name="Barry K."/>
            <person name="LaButti K."/>
            <person name="Morin E."/>
            <person name="Salamov A."/>
            <person name="Lipzen A."/>
            <person name="Mereny Z."/>
            <person name="Hegedus B."/>
            <person name="Baldrian P."/>
            <person name="Stursova M."/>
            <person name="Weitz H."/>
            <person name="Taylor A."/>
            <person name="Grigoriev I.V."/>
            <person name="Nagy L.G."/>
            <person name="Martin F."/>
            <person name="Kauserud H."/>
        </authorList>
    </citation>
    <scope>NUCLEOTIDE SEQUENCE</scope>
    <source>
        <strain evidence="2">CBHHK200</strain>
    </source>
</reference>
<evidence type="ECO:0000313" key="2">
    <source>
        <dbReference type="EMBL" id="KAJ7032154.1"/>
    </source>
</evidence>